<gene>
    <name evidence="1" type="ORF">PFDG_04617</name>
</gene>
<reference evidence="2" key="1">
    <citation type="submission" date="2006-09" db="EMBL/GenBank/DDBJ databases">
        <title>Annotation of Plasmodium falciparum Dd2.</title>
        <authorList>
            <consortium name="The Broad Institute Genome Sequencing Platform"/>
            <person name="Volkman S.K."/>
            <person name="Neafsey D.E."/>
            <person name="Dash A.P."/>
            <person name="Chitnis C.E."/>
            <person name="Hartl D.L."/>
            <person name="Young S.K."/>
            <person name="Zeng Q."/>
            <person name="Koehrsen M."/>
            <person name="Alvarado L."/>
            <person name="Berlin A."/>
            <person name="Borenstein D."/>
            <person name="Chapman S.B."/>
            <person name="Chen Z."/>
            <person name="Engels R."/>
            <person name="Freedman E."/>
            <person name="Gellesch M."/>
            <person name="Goldberg J."/>
            <person name="Griggs A."/>
            <person name="Gujja S."/>
            <person name="Heilman E.R."/>
            <person name="Heiman D.I."/>
            <person name="Howarth C."/>
            <person name="Jen D."/>
            <person name="Larson L."/>
            <person name="Mehta T."/>
            <person name="Neiman D."/>
            <person name="Park D."/>
            <person name="Pearson M."/>
            <person name="Roberts A."/>
            <person name="Saif S."/>
            <person name="Shea T."/>
            <person name="Shenoy N."/>
            <person name="Sisk P."/>
            <person name="Stolte C."/>
            <person name="Sykes S."/>
            <person name="Walk T."/>
            <person name="White J."/>
            <person name="Yandava C."/>
            <person name="Haas B."/>
            <person name="Henn M.R."/>
            <person name="Nusbaum C."/>
            <person name="Birren B."/>
        </authorList>
    </citation>
    <scope>NUCLEOTIDE SEQUENCE [LARGE SCALE GENOMIC DNA]</scope>
</reference>
<dbReference type="Proteomes" id="UP000054282">
    <property type="component" value="Unassembled WGS sequence"/>
</dbReference>
<evidence type="ECO:0000313" key="2">
    <source>
        <dbReference type="Proteomes" id="UP000054282"/>
    </source>
</evidence>
<dbReference type="AlphaFoldDB" id="A0A0L7M6D4"/>
<dbReference type="OrthoDB" id="10263346at2759"/>
<dbReference type="KEGG" id="pfd:PFDG_04617"/>
<reference evidence="2" key="2">
    <citation type="submission" date="2006-09" db="EMBL/GenBank/DDBJ databases">
        <title>The genome sequence of Plasmodium falciparum Dd2.</title>
        <authorList>
            <consortium name="The Broad Institute Genome Sequencing Platform"/>
            <person name="Birren B."/>
            <person name="Lander E."/>
            <person name="Galagan J."/>
            <person name="Nusbaum C."/>
            <person name="Devon K."/>
            <person name="Henn M."/>
            <person name="Jaffe D."/>
            <person name="Butler J."/>
            <person name="Alvarez P."/>
            <person name="Gnerre S."/>
            <person name="Grabherr M."/>
            <person name="Kleber M."/>
            <person name="Mauceli E."/>
            <person name="Brockman W."/>
            <person name="MacCallum I.A."/>
            <person name="Rounsley S."/>
            <person name="Young S."/>
            <person name="LaButti K."/>
            <person name="Pushparaj V."/>
            <person name="DeCaprio D."/>
            <person name="Crawford M."/>
            <person name="Koehrsen M."/>
            <person name="Engels R."/>
            <person name="Montgomery P."/>
            <person name="Pearson M."/>
            <person name="Howarth C."/>
            <person name="Larson L."/>
            <person name="Luoma S."/>
            <person name="White J."/>
            <person name="Kodira C."/>
            <person name="Zeng Q."/>
            <person name="O'Leary S."/>
            <person name="Yandava C."/>
            <person name="Alvarado L."/>
            <person name="Wirth D."/>
            <person name="Volkman S."/>
            <person name="Hartl D."/>
        </authorList>
    </citation>
    <scope>NUCLEOTIDE SEQUENCE [LARGE SCALE GENOMIC DNA]</scope>
</reference>
<dbReference type="EMBL" id="DS016915">
    <property type="protein sequence ID" value="KOB88155.1"/>
    <property type="molecule type" value="Genomic_DNA"/>
</dbReference>
<accession>A0A0L7M6D4</accession>
<organism evidence="1 2">
    <name type="scientific">Plasmodium falciparum (isolate Dd2)</name>
    <dbReference type="NCBI Taxonomy" id="57267"/>
    <lineage>
        <taxon>Eukaryota</taxon>
        <taxon>Sar</taxon>
        <taxon>Alveolata</taxon>
        <taxon>Apicomplexa</taxon>
        <taxon>Aconoidasida</taxon>
        <taxon>Haemosporida</taxon>
        <taxon>Plasmodiidae</taxon>
        <taxon>Plasmodium</taxon>
        <taxon>Plasmodium (Laverania)</taxon>
    </lineage>
</organism>
<sequence length="45" mass="5322">IYKPILYDVSIFIYLCRTPIGQLDEEAHKNILHQKIKPQMLKPVN</sequence>
<name>A0A0L7M6D4_PLAF4</name>
<feature type="non-terminal residue" evidence="1">
    <location>
        <position position="1"/>
    </location>
</feature>
<protein>
    <submittedName>
        <fullName evidence="1">Uncharacterized protein</fullName>
    </submittedName>
</protein>
<proteinExistence type="predicted"/>
<evidence type="ECO:0000313" key="1">
    <source>
        <dbReference type="EMBL" id="KOB88155.1"/>
    </source>
</evidence>